<organism evidence="2 3">
    <name type="scientific">Saccharothrix texasensis</name>
    <dbReference type="NCBI Taxonomy" id="103734"/>
    <lineage>
        <taxon>Bacteria</taxon>
        <taxon>Bacillati</taxon>
        <taxon>Actinomycetota</taxon>
        <taxon>Actinomycetes</taxon>
        <taxon>Pseudonocardiales</taxon>
        <taxon>Pseudonocardiaceae</taxon>
        <taxon>Saccharothrix</taxon>
    </lineage>
</organism>
<comment type="caution">
    <text evidence="2">The sequence shown here is derived from an EMBL/GenBank/DDBJ whole genome shotgun (WGS) entry which is preliminary data.</text>
</comment>
<proteinExistence type="predicted"/>
<feature type="region of interest" description="Disordered" evidence="1">
    <location>
        <begin position="245"/>
        <end position="488"/>
    </location>
</feature>
<dbReference type="EMBL" id="RJKM01000001">
    <property type="protein sequence ID" value="ROP40372.1"/>
    <property type="molecule type" value="Genomic_DNA"/>
</dbReference>
<feature type="compositionally biased region" description="Gly residues" evidence="1">
    <location>
        <begin position="417"/>
        <end position="441"/>
    </location>
</feature>
<dbReference type="SUPFAM" id="SSF140459">
    <property type="entry name" value="PE/PPE dimer-like"/>
    <property type="match status" value="1"/>
</dbReference>
<feature type="compositionally biased region" description="Gly residues" evidence="1">
    <location>
        <begin position="326"/>
        <end position="410"/>
    </location>
</feature>
<dbReference type="OrthoDB" id="3638007at2"/>
<evidence type="ECO:0000256" key="1">
    <source>
        <dbReference type="SAM" id="MobiDB-lite"/>
    </source>
</evidence>
<dbReference type="Proteomes" id="UP000268727">
    <property type="component" value="Unassembled WGS sequence"/>
</dbReference>
<feature type="compositionally biased region" description="Pro residues" evidence="1">
    <location>
        <begin position="252"/>
        <end position="275"/>
    </location>
</feature>
<gene>
    <name evidence="2" type="ORF">EDD40_5780</name>
</gene>
<dbReference type="AlphaFoldDB" id="A0A3N1HDK2"/>
<feature type="compositionally biased region" description="Low complexity" evidence="1">
    <location>
        <begin position="309"/>
        <end position="325"/>
    </location>
</feature>
<evidence type="ECO:0008006" key="4">
    <source>
        <dbReference type="Google" id="ProtNLM"/>
    </source>
</evidence>
<evidence type="ECO:0000313" key="2">
    <source>
        <dbReference type="EMBL" id="ROP40372.1"/>
    </source>
</evidence>
<dbReference type="RefSeq" id="WP_123745678.1">
    <property type="nucleotide sequence ID" value="NZ_RJKM01000001.1"/>
</dbReference>
<keyword evidence="3" id="KW-1185">Reference proteome</keyword>
<sequence length="488" mass="47990">MNEGAPGRPSAYDKYDVDHRAKVATGQEVRERVEREYERFGPFAGYLAHLLGRGQVDDLLDAQAAQLKGQVTTRTAPPDPGADYLGISHRELHDGVHVGGDPGRVGEHGDLWTALGNELVEFNDAIVKAIADSEPDWTGEAGDRARHAMADLARKAGETAVAAQMAGTLFAQQSRALATARATVPPPPAEPFDVEAANRRLMTITDPVALATRAAADRAEFAKQQEEHRQAARAVEVYDRTVAQTAAAQPSFAPPPAAPPTPPRGEPSPARPPGQVPGDRAAVPPPPRVGDDTGVASAEPGGGAGVPTGGTTTTSGNGSVPVTPGGRDGVPGGPAGGSGPGGPVAVGVPGVPGGGSAAGRGGSGAGRAGAGGGSGAGRVGRGGGSAGSAGVGGRVPGGAAPGSGLPGGPGSAVRGAAPGGAHGEVGTRRGGAGQGLTGGPVGAPAAGRGEEDVEHQSPSYLLEPDPEALFGGGGATAPPVIGDWSDRD</sequence>
<accession>A0A3N1HDK2</accession>
<name>A0A3N1HDK2_9PSEU</name>
<dbReference type="Gene3D" id="1.20.1260.20">
    <property type="entry name" value="PPE superfamily"/>
    <property type="match status" value="1"/>
</dbReference>
<evidence type="ECO:0000313" key="3">
    <source>
        <dbReference type="Proteomes" id="UP000268727"/>
    </source>
</evidence>
<protein>
    <recommendedName>
        <fullName evidence="4">PPE family protein</fullName>
    </recommendedName>
</protein>
<reference evidence="2 3" key="1">
    <citation type="submission" date="2018-11" db="EMBL/GenBank/DDBJ databases">
        <title>Sequencing the genomes of 1000 actinobacteria strains.</title>
        <authorList>
            <person name="Klenk H.-P."/>
        </authorList>
    </citation>
    <scope>NUCLEOTIDE SEQUENCE [LARGE SCALE GENOMIC DNA]</scope>
    <source>
        <strain evidence="2 3">DSM 44231</strain>
    </source>
</reference>
<dbReference type="InterPro" id="IPR038332">
    <property type="entry name" value="PPE_sf"/>
</dbReference>